<proteinExistence type="predicted"/>
<feature type="domain" description="SWIM-type" evidence="3">
    <location>
        <begin position="31"/>
        <end position="68"/>
    </location>
</feature>
<sequence length="157" mass="17437">MESKSAMAREKKHVTARCWPSMRKNQPPHILFIEIEKPNGSITDGHCSCKAGMSGHCSHVIGLIKSLQGFKLLNFRSVPEQQSCTSVYSGMCHEDQKLSLCRLSHVTENDIKTPESLTGTPLQSRMSPQVPLVLTLLGLCTDWLYIVIPGLNLIFDS</sequence>
<evidence type="ECO:0000259" key="3">
    <source>
        <dbReference type="PROSITE" id="PS50966"/>
    </source>
</evidence>
<keyword evidence="5" id="KW-1185">Reference proteome</keyword>
<evidence type="ECO:0000313" key="4">
    <source>
        <dbReference type="EMBL" id="KAJ8306945.1"/>
    </source>
</evidence>
<dbReference type="PROSITE" id="PS50966">
    <property type="entry name" value="ZF_SWIM"/>
    <property type="match status" value="1"/>
</dbReference>
<evidence type="ECO:0000313" key="5">
    <source>
        <dbReference type="Proteomes" id="UP001217089"/>
    </source>
</evidence>
<keyword evidence="2" id="KW-1133">Transmembrane helix</keyword>
<evidence type="ECO:0000256" key="2">
    <source>
        <dbReference type="SAM" id="Phobius"/>
    </source>
</evidence>
<evidence type="ECO:0000256" key="1">
    <source>
        <dbReference type="PROSITE-ProRule" id="PRU00325"/>
    </source>
</evidence>
<dbReference type="EMBL" id="JARBDR010000793">
    <property type="protein sequence ID" value="KAJ8306945.1"/>
    <property type="molecule type" value="Genomic_DNA"/>
</dbReference>
<name>A0ABQ9EU61_TEGGR</name>
<keyword evidence="1" id="KW-0479">Metal-binding</keyword>
<gene>
    <name evidence="4" type="ORF">KUTeg_015029</name>
</gene>
<accession>A0ABQ9EU61</accession>
<protein>
    <recommendedName>
        <fullName evidence="3">SWIM-type domain-containing protein</fullName>
    </recommendedName>
</protein>
<feature type="transmembrane region" description="Helical" evidence="2">
    <location>
        <begin position="132"/>
        <end position="155"/>
    </location>
</feature>
<dbReference type="Proteomes" id="UP001217089">
    <property type="component" value="Unassembled WGS sequence"/>
</dbReference>
<keyword evidence="2" id="KW-0472">Membrane</keyword>
<dbReference type="InterPro" id="IPR007527">
    <property type="entry name" value="Znf_SWIM"/>
</dbReference>
<organism evidence="4 5">
    <name type="scientific">Tegillarca granosa</name>
    <name type="common">Malaysian cockle</name>
    <name type="synonym">Anadara granosa</name>
    <dbReference type="NCBI Taxonomy" id="220873"/>
    <lineage>
        <taxon>Eukaryota</taxon>
        <taxon>Metazoa</taxon>
        <taxon>Spiralia</taxon>
        <taxon>Lophotrochozoa</taxon>
        <taxon>Mollusca</taxon>
        <taxon>Bivalvia</taxon>
        <taxon>Autobranchia</taxon>
        <taxon>Pteriomorphia</taxon>
        <taxon>Arcoida</taxon>
        <taxon>Arcoidea</taxon>
        <taxon>Arcidae</taxon>
        <taxon>Tegillarca</taxon>
    </lineage>
</organism>
<reference evidence="4 5" key="1">
    <citation type="submission" date="2022-12" db="EMBL/GenBank/DDBJ databases">
        <title>Chromosome-level genome of Tegillarca granosa.</title>
        <authorList>
            <person name="Kim J."/>
        </authorList>
    </citation>
    <scope>NUCLEOTIDE SEQUENCE [LARGE SCALE GENOMIC DNA]</scope>
    <source>
        <strain evidence="4">Teg-2019</strain>
        <tissue evidence="4">Adductor muscle</tissue>
    </source>
</reference>
<keyword evidence="1" id="KW-0863">Zinc-finger</keyword>
<keyword evidence="1" id="KW-0862">Zinc</keyword>
<keyword evidence="2" id="KW-0812">Transmembrane</keyword>
<comment type="caution">
    <text evidence="4">The sequence shown here is derived from an EMBL/GenBank/DDBJ whole genome shotgun (WGS) entry which is preliminary data.</text>
</comment>